<accession>S5Z1J9</accession>
<protein>
    <submittedName>
        <fullName evidence="1">Uncharacterized protein</fullName>
    </submittedName>
</protein>
<organism evidence="1 2">
    <name type="scientific">Geobacillus genomosp. 3</name>
    <dbReference type="NCBI Taxonomy" id="1921421"/>
    <lineage>
        <taxon>Bacteria</taxon>
        <taxon>Bacillati</taxon>
        <taxon>Bacillota</taxon>
        <taxon>Bacilli</taxon>
        <taxon>Bacillales</taxon>
        <taxon>Anoxybacillaceae</taxon>
        <taxon>Geobacillus</taxon>
    </lineage>
</organism>
<dbReference type="AlphaFoldDB" id="S5Z1J9"/>
<dbReference type="EMBL" id="CP006254">
    <property type="protein sequence ID" value="AGT32889.1"/>
    <property type="molecule type" value="Genomic_DNA"/>
</dbReference>
<proteinExistence type="predicted"/>
<keyword evidence="2" id="KW-1185">Reference proteome</keyword>
<evidence type="ECO:0000313" key="1">
    <source>
        <dbReference type="EMBL" id="AGT32889.1"/>
    </source>
</evidence>
<name>S5Z1J9_GEOG3</name>
<evidence type="ECO:0000313" key="2">
    <source>
        <dbReference type="Proteomes" id="UP000015500"/>
    </source>
</evidence>
<dbReference type="STRING" id="1921421.M493_13235"/>
<dbReference type="KEGG" id="gjf:M493_13235"/>
<dbReference type="PATRIC" id="fig|1345697.3.peg.2580"/>
<dbReference type="Proteomes" id="UP000015500">
    <property type="component" value="Chromosome"/>
</dbReference>
<gene>
    <name evidence="1" type="ORF">M493_13235</name>
</gene>
<sequence length="42" mass="4833">MKRLPAGSRFFGEFFEPQAMSFKGSVHAKLFLSRKGEKTRNL</sequence>
<reference evidence="1 2" key="1">
    <citation type="journal article" date="2014" name="Genome Announc.">
        <title>Complete Genome Sequence of the Thermophilic Polychlorinated Biphenyl Degrader Geobacillus sp. Strain JF8 (NBRC 109937).</title>
        <authorList>
            <person name="Shintani M."/>
            <person name="Ohtsubo Y."/>
            <person name="Fukuda K."/>
            <person name="Hosoyama A."/>
            <person name="Ohji S."/>
            <person name="Yamazoe A."/>
            <person name="Fujita N."/>
            <person name="Nagata Y."/>
            <person name="Tsuda M."/>
            <person name="Hatta T."/>
            <person name="Kimbara K."/>
        </authorList>
    </citation>
    <scope>NUCLEOTIDE SEQUENCE [LARGE SCALE GENOMIC DNA]</scope>
    <source>
        <strain evidence="1 2">JF8</strain>
    </source>
</reference>
<dbReference type="HOGENOM" id="CLU_3252119_0_0_9"/>